<protein>
    <submittedName>
        <fullName evidence="1">Uncharacterized protein</fullName>
    </submittedName>
</protein>
<dbReference type="EMBL" id="JANBUJ010002341">
    <property type="protein sequence ID" value="KAJ2764462.1"/>
    <property type="molecule type" value="Genomic_DNA"/>
</dbReference>
<organism evidence="1 2">
    <name type="scientific">Coemansia nantahalensis</name>
    <dbReference type="NCBI Taxonomy" id="2789366"/>
    <lineage>
        <taxon>Eukaryota</taxon>
        <taxon>Fungi</taxon>
        <taxon>Fungi incertae sedis</taxon>
        <taxon>Zoopagomycota</taxon>
        <taxon>Kickxellomycotina</taxon>
        <taxon>Kickxellomycetes</taxon>
        <taxon>Kickxellales</taxon>
        <taxon>Kickxellaceae</taxon>
        <taxon>Coemansia</taxon>
    </lineage>
</organism>
<evidence type="ECO:0000313" key="1">
    <source>
        <dbReference type="EMBL" id="KAJ2764462.1"/>
    </source>
</evidence>
<dbReference type="Proteomes" id="UP001140234">
    <property type="component" value="Unassembled WGS sequence"/>
</dbReference>
<gene>
    <name evidence="1" type="ORF">IWQ57_005158</name>
</gene>
<name>A0ACC1JNR5_9FUNG</name>
<accession>A0ACC1JNR5</accession>
<comment type="caution">
    <text evidence="1">The sequence shown here is derived from an EMBL/GenBank/DDBJ whole genome shotgun (WGS) entry which is preliminary data.</text>
</comment>
<reference evidence="1" key="1">
    <citation type="submission" date="2022-07" db="EMBL/GenBank/DDBJ databases">
        <title>Phylogenomic reconstructions and comparative analyses of Kickxellomycotina fungi.</title>
        <authorList>
            <person name="Reynolds N.K."/>
            <person name="Stajich J.E."/>
            <person name="Barry K."/>
            <person name="Grigoriev I.V."/>
            <person name="Crous P."/>
            <person name="Smith M.E."/>
        </authorList>
    </citation>
    <scope>NUCLEOTIDE SEQUENCE</scope>
    <source>
        <strain evidence="1">CBS 109366</strain>
    </source>
</reference>
<sequence>MGSSSKGPAPRTHAPPSDSGLGGADLGLHAAVSRGDVGLICYALLGGQAIDSLRDGLQAIHVAASQPDPAVVEMLLQNGADANARTLATTTAAPEPATPSRKARLRLSRNRSSFSLFRSAGVGPISAPSGFSAGTRAAVAATPPPTPSDPFREYHGATPLHFAVAGAHVACIEALLRGGARADIADSYGNTPESIAAACGSADVAALFACVPQAPARDCPPATAPPTRFAVHQLPSPSPSVRSRPTSPPLPATLPSRRYTAGEVDAYLHYGNGGRPPAGTWTKATHRDASPIGIRALSIAHARRHPVPLPLQPIRPAATGSHLRG</sequence>
<keyword evidence="2" id="KW-1185">Reference proteome</keyword>
<proteinExistence type="predicted"/>
<evidence type="ECO:0000313" key="2">
    <source>
        <dbReference type="Proteomes" id="UP001140234"/>
    </source>
</evidence>
<feature type="non-terminal residue" evidence="1">
    <location>
        <position position="325"/>
    </location>
</feature>